<dbReference type="Gene3D" id="1.20.1560.10">
    <property type="entry name" value="ABC transporter type 1, transmembrane domain"/>
    <property type="match status" value="1"/>
</dbReference>
<dbReference type="GO" id="GO:0043213">
    <property type="term" value="P:bacteriocin transport"/>
    <property type="evidence" value="ECO:0007669"/>
    <property type="project" value="UniProtKB-KW"/>
</dbReference>
<keyword evidence="6" id="KW-0788">Thiol protease</keyword>
<evidence type="ECO:0000259" key="16">
    <source>
        <dbReference type="PROSITE" id="PS50990"/>
    </source>
</evidence>
<dbReference type="EMBL" id="QXRZ01000018">
    <property type="protein sequence ID" value="RIL41017.1"/>
    <property type="molecule type" value="Genomic_DNA"/>
</dbReference>
<dbReference type="GO" id="GO:0015031">
    <property type="term" value="P:protein transport"/>
    <property type="evidence" value="ECO:0007669"/>
    <property type="project" value="UniProtKB-KW"/>
</dbReference>
<keyword evidence="3" id="KW-1003">Cell membrane</keyword>
<dbReference type="InterPro" id="IPR033839">
    <property type="entry name" value="Lacticin_481_peptidase"/>
</dbReference>
<name>A0A418HKS2_STAGA</name>
<dbReference type="SMART" id="SM00382">
    <property type="entry name" value="AAA"/>
    <property type="match status" value="1"/>
</dbReference>
<dbReference type="Pfam" id="PF03412">
    <property type="entry name" value="Peptidase_C39"/>
    <property type="match status" value="1"/>
</dbReference>
<evidence type="ECO:0000256" key="10">
    <source>
        <dbReference type="ARBA" id="ARBA00023136"/>
    </source>
</evidence>
<evidence type="ECO:0000256" key="13">
    <source>
        <dbReference type="SAM" id="Phobius"/>
    </source>
</evidence>
<dbReference type="GO" id="GO:0016887">
    <property type="term" value="F:ATP hydrolysis activity"/>
    <property type="evidence" value="ECO:0007669"/>
    <property type="project" value="InterPro"/>
</dbReference>
<evidence type="ECO:0000256" key="3">
    <source>
        <dbReference type="ARBA" id="ARBA00022475"/>
    </source>
</evidence>
<dbReference type="FunFam" id="3.40.50.300:FF:000299">
    <property type="entry name" value="ABC transporter ATP-binding protein/permease"/>
    <property type="match status" value="1"/>
</dbReference>
<evidence type="ECO:0000259" key="14">
    <source>
        <dbReference type="PROSITE" id="PS50893"/>
    </source>
</evidence>
<keyword evidence="12" id="KW-0080">Bacteriocin transport</keyword>
<dbReference type="SUPFAM" id="SSF52540">
    <property type="entry name" value="P-loop containing nucleoside triphosphate hydrolases"/>
    <property type="match status" value="1"/>
</dbReference>
<gene>
    <name evidence="17" type="ORF">BUZ01_13735</name>
</gene>
<feature type="transmembrane region" description="Helical" evidence="13">
    <location>
        <begin position="297"/>
        <end position="318"/>
    </location>
</feature>
<dbReference type="InterPro" id="IPR027417">
    <property type="entry name" value="P-loop_NTPase"/>
</dbReference>
<dbReference type="Gene3D" id="3.90.70.10">
    <property type="entry name" value="Cysteine proteinases"/>
    <property type="match status" value="1"/>
</dbReference>
<keyword evidence="7" id="KW-0067">ATP-binding</keyword>
<sequence length="728" mass="84251">MKRTPFIEQMNQSECGIACVAMISAYYNKNVSLPELREYMINSRDGNSLYDINKALKSLSFEVQAFTSDSKSLSQLHLPAIIYWGNNHFVILDKIKNNKYYIVDPSEGRRKLDFNEFEEKYSGYVLQSKPNKDFSTRKEDKLWSPYIKIFLKEKKLIAILILFSLFLQSFVIVVPIVTQFMLDEVLMKGQIDYSNYFLIAIMVFVFNYFIFNLFQNEISLRIFKNLDFNLSHSYFNHLLKVDYSYFETRTTGDLLYRFSNLRNIRSMLSNQLIDLFLNIILLSIIVTYMLIKSLYMSGIILILVAILYVFILILRPFVHEANRNELSKDTDLYSHQTETLSGILDIKISGSEGYIIQKWYSKYQKFVKSYIHKERVLGLLNSFTTAFTFFMPLLIIWIGIRQVSNNMMSIGELMAFQSLAIYFISTSKNSIMSLDTFFQLKVYLRRIKDVMDTPVERNNSQGDIIDIKGNIRLDKVNFSYSKISENILKDITFNINAGEKIAIIGNSGSGKSTLAKILTGLYQPSEGKIYFENKEINSLNKTKLRKQIGSVPQEPYLFNESIKKNLTNNNSSISMKKIVEACKVVQIHDEIMNMPMGYETILSEMGQNLSGGQRQRLAIARAIISEPNILLLDEATNSLDSIKERKIEQFLSNLNTTRIVIAHRLSTIRNSDKIIVIENGKVSGQGTHDYLLRTNEYYFNLYSQDQNLDLRGGEKIEKKSREKSILKK</sequence>
<dbReference type="PROSITE" id="PS50893">
    <property type="entry name" value="ABC_TRANSPORTER_2"/>
    <property type="match status" value="1"/>
</dbReference>
<dbReference type="InterPro" id="IPR017871">
    <property type="entry name" value="ABC_transporter-like_CS"/>
</dbReference>
<dbReference type="CDD" id="cd02425">
    <property type="entry name" value="Peptidase_C39F"/>
    <property type="match status" value="1"/>
</dbReference>
<feature type="transmembrane region" description="Helical" evidence="13">
    <location>
        <begin position="156"/>
        <end position="181"/>
    </location>
</feature>
<evidence type="ECO:0000256" key="1">
    <source>
        <dbReference type="ARBA" id="ARBA00004651"/>
    </source>
</evidence>
<evidence type="ECO:0000256" key="2">
    <source>
        <dbReference type="ARBA" id="ARBA00022448"/>
    </source>
</evidence>
<evidence type="ECO:0000256" key="12">
    <source>
        <dbReference type="ARBA" id="ARBA00043264"/>
    </source>
</evidence>
<evidence type="ECO:0000256" key="11">
    <source>
        <dbReference type="ARBA" id="ARBA00025074"/>
    </source>
</evidence>
<keyword evidence="10 13" id="KW-0472">Membrane</keyword>
<evidence type="ECO:0000256" key="8">
    <source>
        <dbReference type="ARBA" id="ARBA00022927"/>
    </source>
</evidence>
<feature type="domain" description="ABC transporter" evidence="14">
    <location>
        <begin position="471"/>
        <end position="704"/>
    </location>
</feature>
<evidence type="ECO:0000313" key="17">
    <source>
        <dbReference type="EMBL" id="RIL41017.1"/>
    </source>
</evidence>
<evidence type="ECO:0000256" key="4">
    <source>
        <dbReference type="ARBA" id="ARBA00022692"/>
    </source>
</evidence>
<dbReference type="Pfam" id="PF00664">
    <property type="entry name" value="ABC_membrane"/>
    <property type="match status" value="1"/>
</dbReference>
<comment type="function">
    <text evidence="11">May be involved in multidrug export. Transmembrane domains (TMD) form a pore in the cell membrane and the ATP-binding domain (NBD) is responsible for energy generation.</text>
</comment>
<dbReference type="Gene3D" id="3.40.50.300">
    <property type="entry name" value="P-loop containing nucleotide triphosphate hydrolases"/>
    <property type="match status" value="1"/>
</dbReference>
<dbReference type="CDD" id="cd18555">
    <property type="entry name" value="ABC_6TM_T1SS_like"/>
    <property type="match status" value="1"/>
</dbReference>
<reference evidence="17 18" key="1">
    <citation type="journal article" date="2016" name="Front. Microbiol.">
        <title>Comprehensive Phylogenetic Analysis of Bovine Non-aureus Staphylococci Species Based on Whole-Genome Sequencing.</title>
        <authorList>
            <person name="Naushad S."/>
            <person name="Barkema H.W."/>
            <person name="Luby C."/>
            <person name="Condas L.A."/>
            <person name="Nobrega D.B."/>
            <person name="Carson D.A."/>
            <person name="De Buck J."/>
        </authorList>
    </citation>
    <scope>NUCLEOTIDE SEQUENCE [LARGE SCALE GENOMIC DNA]</scope>
    <source>
        <strain evidence="17 18">SNUC 1388</strain>
    </source>
</reference>
<evidence type="ECO:0000256" key="9">
    <source>
        <dbReference type="ARBA" id="ARBA00022989"/>
    </source>
</evidence>
<dbReference type="Pfam" id="PF00005">
    <property type="entry name" value="ABC_tran"/>
    <property type="match status" value="1"/>
</dbReference>
<dbReference type="InterPro" id="IPR003439">
    <property type="entry name" value="ABC_transporter-like_ATP-bd"/>
</dbReference>
<dbReference type="GO" id="GO:0006508">
    <property type="term" value="P:proteolysis"/>
    <property type="evidence" value="ECO:0007669"/>
    <property type="project" value="InterPro"/>
</dbReference>
<evidence type="ECO:0000259" key="15">
    <source>
        <dbReference type="PROSITE" id="PS50929"/>
    </source>
</evidence>
<evidence type="ECO:0000256" key="5">
    <source>
        <dbReference type="ARBA" id="ARBA00022741"/>
    </source>
</evidence>
<accession>A0A418HKS2</accession>
<keyword evidence="6" id="KW-0378">Hydrolase</keyword>
<feature type="transmembrane region" description="Helical" evidence="13">
    <location>
        <begin position="272"/>
        <end position="291"/>
    </location>
</feature>
<dbReference type="InterPro" id="IPR011527">
    <property type="entry name" value="ABC1_TM_dom"/>
</dbReference>
<dbReference type="GO" id="GO:0034040">
    <property type="term" value="F:ATPase-coupled lipid transmembrane transporter activity"/>
    <property type="evidence" value="ECO:0007669"/>
    <property type="project" value="TreeGrafter"/>
</dbReference>
<dbReference type="PROSITE" id="PS50929">
    <property type="entry name" value="ABC_TM1F"/>
    <property type="match status" value="1"/>
</dbReference>
<dbReference type="InterPro" id="IPR036640">
    <property type="entry name" value="ABC1_TM_sf"/>
</dbReference>
<dbReference type="GO" id="GO:0140359">
    <property type="term" value="F:ABC-type transporter activity"/>
    <property type="evidence" value="ECO:0007669"/>
    <property type="project" value="InterPro"/>
</dbReference>
<organism evidence="17 18">
    <name type="scientific">Staphylococcus gallinarum</name>
    <dbReference type="NCBI Taxonomy" id="1293"/>
    <lineage>
        <taxon>Bacteria</taxon>
        <taxon>Bacillati</taxon>
        <taxon>Bacillota</taxon>
        <taxon>Bacilli</taxon>
        <taxon>Bacillales</taxon>
        <taxon>Staphylococcaceae</taxon>
        <taxon>Staphylococcus</taxon>
    </lineage>
</organism>
<keyword evidence="9 13" id="KW-1133">Transmembrane helix</keyword>
<keyword evidence="4 13" id="KW-0812">Transmembrane</keyword>
<dbReference type="PROSITE" id="PS50990">
    <property type="entry name" value="PEPTIDASE_C39"/>
    <property type="match status" value="1"/>
</dbReference>
<comment type="subcellular location">
    <subcellularLocation>
        <location evidence="1">Cell membrane</location>
        <topology evidence="1">Multi-pass membrane protein</topology>
    </subcellularLocation>
</comment>
<dbReference type="SUPFAM" id="SSF90123">
    <property type="entry name" value="ABC transporter transmembrane region"/>
    <property type="match status" value="1"/>
</dbReference>
<feature type="domain" description="ABC transmembrane type-1" evidence="15">
    <location>
        <begin position="158"/>
        <end position="439"/>
    </location>
</feature>
<feature type="domain" description="Peptidase C39" evidence="16">
    <location>
        <begin position="9"/>
        <end position="128"/>
    </location>
</feature>
<dbReference type="GO" id="GO:0005886">
    <property type="term" value="C:plasma membrane"/>
    <property type="evidence" value="ECO:0007669"/>
    <property type="project" value="UniProtKB-SubCell"/>
</dbReference>
<dbReference type="PROSITE" id="PS00211">
    <property type="entry name" value="ABC_TRANSPORTER_1"/>
    <property type="match status" value="1"/>
</dbReference>
<proteinExistence type="predicted"/>
<keyword evidence="6" id="KW-0645">Protease</keyword>
<dbReference type="RefSeq" id="WP_119624634.1">
    <property type="nucleotide sequence ID" value="NZ_QXRZ01000018.1"/>
</dbReference>
<dbReference type="GO" id="GO:0008234">
    <property type="term" value="F:cysteine-type peptidase activity"/>
    <property type="evidence" value="ECO:0007669"/>
    <property type="project" value="UniProtKB-KW"/>
</dbReference>
<dbReference type="PANTHER" id="PTHR24221">
    <property type="entry name" value="ATP-BINDING CASSETTE SUB-FAMILY B"/>
    <property type="match status" value="1"/>
</dbReference>
<evidence type="ECO:0000256" key="7">
    <source>
        <dbReference type="ARBA" id="ARBA00022840"/>
    </source>
</evidence>
<feature type="transmembrane region" description="Helical" evidence="13">
    <location>
        <begin position="193"/>
        <end position="214"/>
    </location>
</feature>
<dbReference type="InterPro" id="IPR005074">
    <property type="entry name" value="Peptidase_C39"/>
</dbReference>
<dbReference type="PANTHER" id="PTHR24221:SF654">
    <property type="entry name" value="ATP-BINDING CASSETTE SUB-FAMILY B MEMBER 6"/>
    <property type="match status" value="1"/>
</dbReference>
<dbReference type="Proteomes" id="UP000283576">
    <property type="component" value="Unassembled WGS sequence"/>
</dbReference>
<evidence type="ECO:0000313" key="18">
    <source>
        <dbReference type="Proteomes" id="UP000283576"/>
    </source>
</evidence>
<dbReference type="InterPro" id="IPR003593">
    <property type="entry name" value="AAA+_ATPase"/>
</dbReference>
<keyword evidence="8" id="KW-0653">Protein transport</keyword>
<dbReference type="InterPro" id="IPR039421">
    <property type="entry name" value="Type_1_exporter"/>
</dbReference>
<comment type="caution">
    <text evidence="17">The sequence shown here is derived from an EMBL/GenBank/DDBJ whole genome shotgun (WGS) entry which is preliminary data.</text>
</comment>
<keyword evidence="5" id="KW-0547">Nucleotide-binding</keyword>
<dbReference type="AlphaFoldDB" id="A0A418HKS2"/>
<protein>
    <submittedName>
        <fullName evidence="17">Peptidase domain-containing ABC transporter</fullName>
    </submittedName>
</protein>
<keyword evidence="2" id="KW-0813">Transport</keyword>
<evidence type="ECO:0000256" key="6">
    <source>
        <dbReference type="ARBA" id="ARBA00022807"/>
    </source>
</evidence>
<dbReference type="GO" id="GO:0005524">
    <property type="term" value="F:ATP binding"/>
    <property type="evidence" value="ECO:0007669"/>
    <property type="project" value="UniProtKB-KW"/>
</dbReference>
<feature type="transmembrane region" description="Helical" evidence="13">
    <location>
        <begin position="376"/>
        <end position="400"/>
    </location>
</feature>